<evidence type="ECO:0000259" key="5">
    <source>
        <dbReference type="Pfam" id="PF01011"/>
    </source>
</evidence>
<dbReference type="AlphaFoldDB" id="A0AAJ5XB34"/>
<keyword evidence="4" id="KW-0732">Signal</keyword>
<feature type="signal peptide" evidence="4">
    <location>
        <begin position="1"/>
        <end position="19"/>
    </location>
</feature>
<evidence type="ECO:0000256" key="1">
    <source>
        <dbReference type="ARBA" id="ARBA00001931"/>
    </source>
</evidence>
<name>A0AAJ5XB34_9SPHN</name>
<sequence>MRRTGAAFLATISVIGVLAGASARARIPDGDWATINRDLAATRYSPLDQINKTNVSGLKQVWSYQLKTFSTAVPIVVNGVMYVPAGSRVVALDPVTGKEIWVHQEAQPANPTPGPMGPGGVSFSTRGVGYWPGDKKTPPRILVTMGSKLVALDAKTGKPVKGFGQGGYAEMVPSYGGTPTIVGDIAIVGAASLENTQGGAANPRGFDVRTGKKVWEFQTVPKEGQPHNDTWGGGWKDRGGTNMWGFAATVDEDKGIAYLPIGGPAANYYGGDRPGSNLYGNSVVAVDAKTGEYKWHFQTVHHDLWDSDLPTAGPLFTANIDGKAEKVIATINKTSNFFVLDAGDGKPALPVEERAVPAGEVPGEYYSPTQPFPVKTPPLSRVAMSWNDIVSPEDTTPEHSAACHDMWNKAGGFVNLGPYTPFPYHAEGDKPRSAIQLPGGTGGVNWGGEAVDPASGIVYMNAQATSLVGWIEKVPAGAKPFSFDATQAPAYDRASVDGKGPFFSFSAPISGKYDDNGRPVGTSVPCYKGPWAQLTAVDANTGAVKWAVPLGEYDDLPEGRKLQGNAGSAGPTVTGGGLVFVGATNDKRFRAFDAATGKELWQAALQNSANANPMSYRGSNGKQYVAIIAGGAVVSFALPEQGT</sequence>
<accession>A0AAJ5XB34</accession>
<dbReference type="PANTHER" id="PTHR32303">
    <property type="entry name" value="QUINOPROTEIN ALCOHOL DEHYDROGENASE (CYTOCHROME C)"/>
    <property type="match status" value="1"/>
</dbReference>
<dbReference type="Pfam" id="PF01011">
    <property type="entry name" value="PQQ"/>
    <property type="match status" value="1"/>
</dbReference>
<proteinExistence type="inferred from homology"/>
<dbReference type="GO" id="GO:0016491">
    <property type="term" value="F:oxidoreductase activity"/>
    <property type="evidence" value="ECO:0007669"/>
    <property type="project" value="UniProtKB-KW"/>
</dbReference>
<dbReference type="InterPro" id="IPR018391">
    <property type="entry name" value="PQQ_b-propeller_rpt"/>
</dbReference>
<evidence type="ECO:0000313" key="6">
    <source>
        <dbReference type="EMBL" id="WEK48167.1"/>
    </source>
</evidence>
<gene>
    <name evidence="6" type="ORF">P0Y56_07685</name>
</gene>
<evidence type="ECO:0000313" key="7">
    <source>
        <dbReference type="Proteomes" id="UP001218362"/>
    </source>
</evidence>
<dbReference type="EMBL" id="CP119316">
    <property type="protein sequence ID" value="WEK48167.1"/>
    <property type="molecule type" value="Genomic_DNA"/>
</dbReference>
<comment type="similarity">
    <text evidence="2">Belongs to the bacterial PQQ dehydrogenase family.</text>
</comment>
<dbReference type="InterPro" id="IPR011047">
    <property type="entry name" value="Quinoprotein_ADH-like_sf"/>
</dbReference>
<dbReference type="Proteomes" id="UP001218362">
    <property type="component" value="Chromosome"/>
</dbReference>
<evidence type="ECO:0000256" key="2">
    <source>
        <dbReference type="ARBA" id="ARBA00008156"/>
    </source>
</evidence>
<organism evidence="6 7">
    <name type="scientific">Candidatus Andeanibacterium colombiense</name>
    <dbReference type="NCBI Taxonomy" id="3121345"/>
    <lineage>
        <taxon>Bacteria</taxon>
        <taxon>Pseudomonadati</taxon>
        <taxon>Pseudomonadota</taxon>
        <taxon>Alphaproteobacteria</taxon>
        <taxon>Sphingomonadales</taxon>
        <taxon>Sphingomonadaceae</taxon>
        <taxon>Candidatus Andeanibacterium</taxon>
    </lineage>
</organism>
<dbReference type="PANTHER" id="PTHR32303:SF4">
    <property type="entry name" value="QUINOPROTEIN GLUCOSE DEHYDROGENASE"/>
    <property type="match status" value="1"/>
</dbReference>
<dbReference type="SMART" id="SM00564">
    <property type="entry name" value="PQQ"/>
    <property type="match status" value="5"/>
</dbReference>
<dbReference type="KEGG" id="acob:P0Y56_07685"/>
<dbReference type="SUPFAM" id="SSF50998">
    <property type="entry name" value="Quinoprotein alcohol dehydrogenase-like"/>
    <property type="match status" value="1"/>
</dbReference>
<evidence type="ECO:0000256" key="3">
    <source>
        <dbReference type="ARBA" id="ARBA00023002"/>
    </source>
</evidence>
<dbReference type="Gene3D" id="2.140.10.10">
    <property type="entry name" value="Quinoprotein alcohol dehydrogenase-like superfamily"/>
    <property type="match status" value="2"/>
</dbReference>
<feature type="domain" description="Pyrrolo-quinoline quinone repeat" evidence="5">
    <location>
        <begin position="32"/>
        <end position="625"/>
    </location>
</feature>
<feature type="chain" id="PRO_5042480629" evidence="4">
    <location>
        <begin position="20"/>
        <end position="643"/>
    </location>
</feature>
<keyword evidence="3" id="KW-0560">Oxidoreductase</keyword>
<reference evidence="6" key="1">
    <citation type="submission" date="2023-03" db="EMBL/GenBank/DDBJ databases">
        <title>Andean soil-derived lignocellulolytic bacterial consortium as a source of novel taxa and putative plastic-active enzymes.</title>
        <authorList>
            <person name="Diaz-Garcia L."/>
            <person name="Chuvochina M."/>
            <person name="Feuerriegel G."/>
            <person name="Bunk B."/>
            <person name="Sproer C."/>
            <person name="Streit W.R."/>
            <person name="Rodriguez L.M."/>
            <person name="Overmann J."/>
            <person name="Jimenez D.J."/>
        </authorList>
    </citation>
    <scope>NUCLEOTIDE SEQUENCE</scope>
    <source>
        <strain evidence="6">MAG 26</strain>
    </source>
</reference>
<comment type="cofactor">
    <cofactor evidence="1">
        <name>pyrroloquinoline quinone</name>
        <dbReference type="ChEBI" id="CHEBI:58442"/>
    </cofactor>
</comment>
<evidence type="ECO:0000256" key="4">
    <source>
        <dbReference type="SAM" id="SignalP"/>
    </source>
</evidence>
<protein>
    <submittedName>
        <fullName evidence="6">PQQ-binding-like beta-propeller repeat protein</fullName>
    </submittedName>
</protein>
<dbReference type="InterPro" id="IPR002372">
    <property type="entry name" value="PQQ_rpt_dom"/>
</dbReference>